<dbReference type="KEGG" id="step:IC006_1765"/>
<accession>A0A510E3V9</accession>
<evidence type="ECO:0000313" key="2">
    <source>
        <dbReference type="EMBL" id="BBG24446.1"/>
    </source>
</evidence>
<dbReference type="EMBL" id="AP018930">
    <property type="protein sequence ID" value="BBG27204.1"/>
    <property type="molecule type" value="Genomic_DNA"/>
</dbReference>
<dbReference type="AlphaFoldDB" id="A0A510E3V9"/>
<dbReference type="SUPFAM" id="SSF47413">
    <property type="entry name" value="lambda repressor-like DNA-binding domains"/>
    <property type="match status" value="1"/>
</dbReference>
<dbReference type="InterPro" id="IPR010982">
    <property type="entry name" value="Lambda_DNA-bd_dom_sf"/>
</dbReference>
<feature type="domain" description="HTH cro/C1-type" evidence="1">
    <location>
        <begin position="85"/>
        <end position="143"/>
    </location>
</feature>
<sequence length="166" mass="19081">METSDREYCELCGEPIRGKGTTVLYEGSIITVCDSCYSKIRKYSKPAQKQEVRKPKQFVSNAFVSKPKYNLSEDIEIVDDYYKLIKQARERMKMTQFQLAQKLKVSENIVKRFELGKLKPTIDQAKSIEKILGVKLIVPVENNGAEGDREDELTLGDIVRIREGRK</sequence>
<dbReference type="PROSITE" id="PS50943">
    <property type="entry name" value="HTH_CROC1"/>
    <property type="match status" value="1"/>
</dbReference>
<name>A0A510E3V9_9CREN</name>
<dbReference type="InterPro" id="IPR001387">
    <property type="entry name" value="Cro/C1-type_HTH"/>
</dbReference>
<proteinExistence type="predicted"/>
<evidence type="ECO:0000259" key="1">
    <source>
        <dbReference type="PROSITE" id="PS50943"/>
    </source>
</evidence>
<evidence type="ECO:0000313" key="3">
    <source>
        <dbReference type="EMBL" id="BBG27204.1"/>
    </source>
</evidence>
<keyword evidence="4" id="KW-1185">Reference proteome</keyword>
<dbReference type="CDD" id="cd00093">
    <property type="entry name" value="HTH_XRE"/>
    <property type="match status" value="1"/>
</dbReference>
<dbReference type="Gene3D" id="1.10.260.40">
    <property type="entry name" value="lambda repressor-like DNA-binding domains"/>
    <property type="match status" value="1"/>
</dbReference>
<reference evidence="5" key="1">
    <citation type="submission" date="2018-09" db="EMBL/GenBank/DDBJ databases">
        <title>Complete Genome Sequencing of Sulfolobus sp. JCM 16834.</title>
        <authorList>
            <person name="Kato S."/>
            <person name="Itoh T."/>
            <person name="Ohkuma M."/>
        </authorList>
    </citation>
    <scope>NUCLEOTIDE SEQUENCE [LARGE SCALE GENOMIC DNA]</scope>
    <source>
        <strain evidence="5">IC-007</strain>
    </source>
</reference>
<organism evidence="3 5">
    <name type="scientific">Sulfuracidifex tepidarius</name>
    <dbReference type="NCBI Taxonomy" id="1294262"/>
    <lineage>
        <taxon>Archaea</taxon>
        <taxon>Thermoproteota</taxon>
        <taxon>Thermoprotei</taxon>
        <taxon>Sulfolobales</taxon>
        <taxon>Sulfolobaceae</taxon>
        <taxon>Sulfuracidifex</taxon>
    </lineage>
</organism>
<dbReference type="GO" id="GO:0003677">
    <property type="term" value="F:DNA binding"/>
    <property type="evidence" value="ECO:0007669"/>
    <property type="project" value="InterPro"/>
</dbReference>
<dbReference type="NCBIfam" id="TIGR00270">
    <property type="entry name" value="multiprotein bridging factor aMBF1"/>
    <property type="match status" value="1"/>
</dbReference>
<dbReference type="Proteomes" id="UP000325030">
    <property type="component" value="Chromosome"/>
</dbReference>
<evidence type="ECO:0000313" key="5">
    <source>
        <dbReference type="Proteomes" id="UP000325030"/>
    </source>
</evidence>
<accession>A0A510DW44</accession>
<dbReference type="OrthoDB" id="11138at2157"/>
<dbReference type="GeneID" id="41718082"/>
<gene>
    <name evidence="2" type="ORF">IC006_1765</name>
    <name evidence="3" type="ORF">IC007_1743</name>
</gene>
<protein>
    <recommendedName>
        <fullName evidence="1">HTH cro/C1-type domain-containing protein</fullName>
    </recommendedName>
</protein>
<evidence type="ECO:0000313" key="4">
    <source>
        <dbReference type="Proteomes" id="UP000322983"/>
    </source>
</evidence>
<dbReference type="Pfam" id="PF01381">
    <property type="entry name" value="HTH_3"/>
    <property type="match status" value="1"/>
</dbReference>
<dbReference type="RefSeq" id="WP_054844917.1">
    <property type="nucleotide sequence ID" value="NZ_AP018929.1"/>
</dbReference>
<reference evidence="3 4" key="2">
    <citation type="journal article" date="2020" name="Int. J. Syst. Evol. Microbiol.">
        <title>Sulfuracidifex tepidarius gen. nov., sp. nov. and transfer of Sulfolobus metallicus Huber and Stetter 1992 to the genus Sulfuracidifex as Sulfuracidifex metallicus comb. nov.</title>
        <authorList>
            <person name="Itoh T."/>
            <person name="Miura T."/>
            <person name="Sakai H.D."/>
            <person name="Kato S."/>
            <person name="Ohkuma M."/>
            <person name="Takashina T."/>
        </authorList>
    </citation>
    <scope>NUCLEOTIDE SEQUENCE</scope>
    <source>
        <strain evidence="2 4">IC-006</strain>
        <strain evidence="3">IC-007</strain>
    </source>
</reference>
<dbReference type="SMART" id="SM00530">
    <property type="entry name" value="HTH_XRE"/>
    <property type="match status" value="1"/>
</dbReference>
<dbReference type="EMBL" id="AP018929">
    <property type="protein sequence ID" value="BBG24446.1"/>
    <property type="molecule type" value="Genomic_DNA"/>
</dbReference>
<dbReference type="STRING" id="1294262.GCA_001316085_00251"/>
<dbReference type="InterPro" id="IPR004451">
    <property type="entry name" value="MJ0586"/>
</dbReference>
<dbReference type="Proteomes" id="UP000322983">
    <property type="component" value="Chromosome"/>
</dbReference>